<dbReference type="GO" id="GO:0046983">
    <property type="term" value="F:protein dimerization activity"/>
    <property type="evidence" value="ECO:0007669"/>
    <property type="project" value="InterPro"/>
</dbReference>
<keyword evidence="3" id="KW-0805">Transcription regulation</keyword>
<dbReference type="PANTHER" id="PTHR12565:SF432">
    <property type="entry name" value="OS06G0275600 PROTEIN"/>
    <property type="match status" value="1"/>
</dbReference>
<evidence type="ECO:0000313" key="8">
    <source>
        <dbReference type="EMBL" id="KAG0468292.1"/>
    </source>
</evidence>
<feature type="domain" description="BHLH" evidence="7">
    <location>
        <begin position="314"/>
        <end position="364"/>
    </location>
</feature>
<dbReference type="FunFam" id="4.10.280.10:FF:000002">
    <property type="entry name" value="Basic helix-loop-helix transcription factor"/>
    <property type="match status" value="1"/>
</dbReference>
<evidence type="ECO:0000256" key="3">
    <source>
        <dbReference type="ARBA" id="ARBA00023015"/>
    </source>
</evidence>
<dbReference type="OrthoDB" id="1923196at2759"/>
<proteinExistence type="inferred from homology"/>
<dbReference type="PROSITE" id="PS50888">
    <property type="entry name" value="BHLH"/>
    <property type="match status" value="1"/>
</dbReference>
<dbReference type="SMART" id="SM00353">
    <property type="entry name" value="HLH"/>
    <property type="match status" value="1"/>
</dbReference>
<feature type="compositionally biased region" description="Basic and acidic residues" evidence="6">
    <location>
        <begin position="293"/>
        <end position="302"/>
    </location>
</feature>
<keyword evidence="5" id="KW-0539">Nucleus</keyword>
<comment type="subcellular location">
    <subcellularLocation>
        <location evidence="1">Nucleus</location>
    </subcellularLocation>
</comment>
<feature type="compositionally biased region" description="Basic and acidic residues" evidence="6">
    <location>
        <begin position="266"/>
        <end position="277"/>
    </location>
</feature>
<dbReference type="EMBL" id="JADCNM010000009">
    <property type="protein sequence ID" value="KAG0468292.1"/>
    <property type="molecule type" value="Genomic_DNA"/>
</dbReference>
<evidence type="ECO:0000256" key="4">
    <source>
        <dbReference type="ARBA" id="ARBA00023163"/>
    </source>
</evidence>
<dbReference type="InterPro" id="IPR011598">
    <property type="entry name" value="bHLH_dom"/>
</dbReference>
<dbReference type="CDD" id="cd18919">
    <property type="entry name" value="bHLH_AtBPE_like"/>
    <property type="match status" value="1"/>
</dbReference>
<accession>A0A835UNL4</accession>
<keyword evidence="4" id="KW-0804">Transcription</keyword>
<dbReference type="Gene3D" id="4.10.280.10">
    <property type="entry name" value="Helix-loop-helix DNA-binding domain"/>
    <property type="match status" value="1"/>
</dbReference>
<dbReference type="GO" id="GO:0005634">
    <property type="term" value="C:nucleus"/>
    <property type="evidence" value="ECO:0007669"/>
    <property type="project" value="UniProtKB-SubCell"/>
</dbReference>
<sequence length="495" mass="54144">MLFIRPEQGLVLLRKLELLLVYLIHCILELGGSWSERKMDMGEKEKLGLEKSCVDSLNCHASGLVATEWNQIGPSSYPSASMVDSFGRGMWNQPSNLSFSDAQEAAASSSVGKPLPLSWNLSDSLTKGGMFVGIGPGIHPLGLTRFPSDPGFIDGAARFSCFTGAANPFLLSNASNAISGTHQMQKNEAGKMEAFRDRSASIDHSPSGGSPLKGQREKEINEISEEFSSEASPNSSQGGLAARKRKMQDMDWDQRQSTAAQLPAEAAKDATDSKLKAEQNSSTMATVKPSGKNSKEGGETPKEDYIHVRARRGQATNSHSLAERVRREKISERMKFLQDLVPGCSKVTGKAVMLDEIINYVQSLQRQVEFLSMKLAAVNPRIDFNIESLLTKDLLQSRTGSSSAIGFSPDMIHHQLHQPHQGLMQLGMPGIMNTTDAFRRAVNVQFQSSSPYKEAAQQLPNAWDDDLHNVIQMTYGNSPPIKTQDLNGVPHEGFH</sequence>
<dbReference type="Proteomes" id="UP000639772">
    <property type="component" value="Chromosome 9"/>
</dbReference>
<dbReference type="SUPFAM" id="SSF47459">
    <property type="entry name" value="HLH, helix-loop-helix DNA-binding domain"/>
    <property type="match status" value="1"/>
</dbReference>
<evidence type="ECO:0000256" key="2">
    <source>
        <dbReference type="ARBA" id="ARBA00005510"/>
    </source>
</evidence>
<dbReference type="InterPro" id="IPR036638">
    <property type="entry name" value="HLH_DNA-bd_sf"/>
</dbReference>
<dbReference type="Pfam" id="PF00010">
    <property type="entry name" value="HLH"/>
    <property type="match status" value="1"/>
</dbReference>
<evidence type="ECO:0000256" key="5">
    <source>
        <dbReference type="ARBA" id="ARBA00023242"/>
    </source>
</evidence>
<name>A0A835UNL4_VANPL</name>
<comment type="caution">
    <text evidence="8">The sequence shown here is derived from an EMBL/GenBank/DDBJ whole genome shotgun (WGS) entry which is preliminary data.</text>
</comment>
<dbReference type="InterPro" id="IPR024097">
    <property type="entry name" value="bHLH_ZIP_TF"/>
</dbReference>
<evidence type="ECO:0000256" key="1">
    <source>
        <dbReference type="ARBA" id="ARBA00004123"/>
    </source>
</evidence>
<feature type="region of interest" description="Disordered" evidence="6">
    <location>
        <begin position="198"/>
        <end position="302"/>
    </location>
</feature>
<evidence type="ECO:0000313" key="9">
    <source>
        <dbReference type="Proteomes" id="UP000639772"/>
    </source>
</evidence>
<evidence type="ECO:0000259" key="7">
    <source>
        <dbReference type="PROSITE" id="PS50888"/>
    </source>
</evidence>
<dbReference type="PANTHER" id="PTHR12565">
    <property type="entry name" value="STEROL REGULATORY ELEMENT-BINDING PROTEIN"/>
    <property type="match status" value="1"/>
</dbReference>
<evidence type="ECO:0000256" key="6">
    <source>
        <dbReference type="SAM" id="MobiDB-lite"/>
    </source>
</evidence>
<comment type="similarity">
    <text evidence="2">Belongs to the bHLH protein family.</text>
</comment>
<dbReference type="AlphaFoldDB" id="A0A835UNL4"/>
<organism evidence="8 9">
    <name type="scientific">Vanilla planifolia</name>
    <name type="common">Vanilla</name>
    <dbReference type="NCBI Taxonomy" id="51239"/>
    <lineage>
        <taxon>Eukaryota</taxon>
        <taxon>Viridiplantae</taxon>
        <taxon>Streptophyta</taxon>
        <taxon>Embryophyta</taxon>
        <taxon>Tracheophyta</taxon>
        <taxon>Spermatophyta</taxon>
        <taxon>Magnoliopsida</taxon>
        <taxon>Liliopsida</taxon>
        <taxon>Asparagales</taxon>
        <taxon>Orchidaceae</taxon>
        <taxon>Vanilloideae</taxon>
        <taxon>Vanilleae</taxon>
        <taxon>Vanilla</taxon>
    </lineage>
</organism>
<gene>
    <name evidence="8" type="ORF">HPP92_017620</name>
</gene>
<reference evidence="8 9" key="1">
    <citation type="journal article" date="2020" name="Nat. Food">
        <title>A phased Vanilla planifolia genome enables genetic improvement of flavour and production.</title>
        <authorList>
            <person name="Hasing T."/>
            <person name="Tang H."/>
            <person name="Brym M."/>
            <person name="Khazi F."/>
            <person name="Huang T."/>
            <person name="Chambers A.H."/>
        </authorList>
    </citation>
    <scope>NUCLEOTIDE SEQUENCE [LARGE SCALE GENOMIC DNA]</scope>
    <source>
        <tissue evidence="8">Leaf</tissue>
    </source>
</reference>
<dbReference type="GO" id="GO:0003700">
    <property type="term" value="F:DNA-binding transcription factor activity"/>
    <property type="evidence" value="ECO:0007669"/>
    <property type="project" value="TreeGrafter"/>
</dbReference>
<protein>
    <recommendedName>
        <fullName evidence="7">BHLH domain-containing protein</fullName>
    </recommendedName>
</protein>